<keyword evidence="2" id="KW-0203">Cytokinin biosynthesis</keyword>
<protein>
    <recommendedName>
        <fullName evidence="2">Cytokinin riboside 5'-monophosphate phosphoribohydrolase</fullName>
        <ecNumber evidence="2">3.2.2.n1</ecNumber>
    </recommendedName>
</protein>
<dbReference type="GO" id="GO:0005829">
    <property type="term" value="C:cytosol"/>
    <property type="evidence" value="ECO:0007669"/>
    <property type="project" value="TreeGrafter"/>
</dbReference>
<dbReference type="PANTHER" id="PTHR43393">
    <property type="entry name" value="CYTOKININ RIBOSIDE 5'-MONOPHOSPHATE PHOSPHORIBOHYDROLASE"/>
    <property type="match status" value="1"/>
</dbReference>
<keyword evidence="2" id="KW-0378">Hydrolase</keyword>
<dbReference type="NCBIfam" id="TIGR00730">
    <property type="entry name" value="Rossman fold protein, TIGR00730 family"/>
    <property type="match status" value="1"/>
</dbReference>
<name>A0A1R4FUJ6_BREDI</name>
<dbReference type="SUPFAM" id="SSF102405">
    <property type="entry name" value="MCP/YpsA-like"/>
    <property type="match status" value="1"/>
</dbReference>
<dbReference type="Proteomes" id="UP000195766">
    <property type="component" value="Unassembled WGS sequence"/>
</dbReference>
<comment type="catalytic activity">
    <reaction evidence="1">
        <text>AMP + H2O = D-ribose 5-phosphate + adenine</text>
        <dbReference type="Rhea" id="RHEA:20129"/>
        <dbReference type="ChEBI" id="CHEBI:15377"/>
        <dbReference type="ChEBI" id="CHEBI:16708"/>
        <dbReference type="ChEBI" id="CHEBI:78346"/>
        <dbReference type="ChEBI" id="CHEBI:456215"/>
        <dbReference type="EC" id="3.2.2.4"/>
    </reaction>
</comment>
<organism evidence="3 4">
    <name type="scientific">Brevundimonas diminuta 3F5N</name>
    <dbReference type="NCBI Taxonomy" id="1255603"/>
    <lineage>
        <taxon>Bacteria</taxon>
        <taxon>Pseudomonadati</taxon>
        <taxon>Pseudomonadota</taxon>
        <taxon>Alphaproteobacteria</taxon>
        <taxon>Caulobacterales</taxon>
        <taxon>Caulobacteraceae</taxon>
        <taxon>Brevundimonas</taxon>
    </lineage>
</organism>
<gene>
    <name evidence="3" type="ORF">FM111_07135</name>
</gene>
<dbReference type="Gene3D" id="3.40.50.450">
    <property type="match status" value="1"/>
</dbReference>
<sequence length="266" mass="29588">MFYDKAEMSPEQQKLANEAQMASPSYRLAALDQDFLLGESMRGVRFLMEYEKAEQALKAWGVRSTIVVFGSARVGVNGDGRHAYWYEQAREFGRIASERGGAFRGEPGEVRDNVIATGGGPGIMQAANQGAHEAGAPSIGFNVTLPHEQFPNPWSTPELTFQFHYFAMRKMHLAMRANALVVFPGGFGTLDELFEILTLRQTDKAPPIPIVLFDEAYWRSIINFDALIEHGMVKASDMDLFAFADDAETVWTKLLEGGLKPNCEIK</sequence>
<dbReference type="Pfam" id="PF03641">
    <property type="entry name" value="Lysine_decarbox"/>
    <property type="match status" value="1"/>
</dbReference>
<dbReference type="GO" id="GO:0009691">
    <property type="term" value="P:cytokinin biosynthetic process"/>
    <property type="evidence" value="ECO:0007669"/>
    <property type="project" value="UniProtKB-UniRule"/>
</dbReference>
<accession>A0A1R4FUJ6</accession>
<dbReference type="EMBL" id="FUIE01000037">
    <property type="protein sequence ID" value="SJM59513.1"/>
    <property type="molecule type" value="Genomic_DNA"/>
</dbReference>
<dbReference type="PANTHER" id="PTHR43393:SF3">
    <property type="entry name" value="LYSINE DECARBOXYLASE-LIKE PROTEIN"/>
    <property type="match status" value="1"/>
</dbReference>
<dbReference type="InterPro" id="IPR031100">
    <property type="entry name" value="LOG_fam"/>
</dbReference>
<comment type="similarity">
    <text evidence="2">Belongs to the LOG family.</text>
</comment>
<evidence type="ECO:0000313" key="4">
    <source>
        <dbReference type="Proteomes" id="UP000195766"/>
    </source>
</evidence>
<dbReference type="AlphaFoldDB" id="A0A1R4FUJ6"/>
<dbReference type="InterPro" id="IPR005269">
    <property type="entry name" value="LOG"/>
</dbReference>
<dbReference type="InterPro" id="IPR052341">
    <property type="entry name" value="LOG_family_nucleotidases"/>
</dbReference>
<reference evidence="3 4" key="1">
    <citation type="submission" date="2017-02" db="EMBL/GenBank/DDBJ databases">
        <authorList>
            <person name="Peterson S.W."/>
        </authorList>
    </citation>
    <scope>NUCLEOTIDE SEQUENCE [LARGE SCALE GENOMIC DNA]</scope>
    <source>
        <strain evidence="3 4">3F5N</strain>
    </source>
</reference>
<dbReference type="EC" id="3.2.2.n1" evidence="2"/>
<proteinExistence type="inferred from homology"/>
<evidence type="ECO:0000256" key="2">
    <source>
        <dbReference type="RuleBase" id="RU363015"/>
    </source>
</evidence>
<evidence type="ECO:0000256" key="1">
    <source>
        <dbReference type="ARBA" id="ARBA00000274"/>
    </source>
</evidence>
<evidence type="ECO:0000313" key="3">
    <source>
        <dbReference type="EMBL" id="SJM59513.1"/>
    </source>
</evidence>
<dbReference type="GO" id="GO:0008714">
    <property type="term" value="F:AMP nucleosidase activity"/>
    <property type="evidence" value="ECO:0007669"/>
    <property type="project" value="UniProtKB-EC"/>
</dbReference>